<comment type="cofactor">
    <cofactor evidence="17">
        <name>Mg(2+)</name>
        <dbReference type="ChEBI" id="CHEBI:18420"/>
    </cofactor>
</comment>
<dbReference type="HAMAP" id="MF_01966">
    <property type="entry name" value="NADHX_epimerase"/>
    <property type="match status" value="1"/>
</dbReference>
<dbReference type="PROSITE" id="PS51385">
    <property type="entry name" value="YJEF_N"/>
    <property type="match status" value="1"/>
</dbReference>
<dbReference type="PROSITE" id="PS51383">
    <property type="entry name" value="YJEF_C_3"/>
    <property type="match status" value="1"/>
</dbReference>
<evidence type="ECO:0000256" key="13">
    <source>
        <dbReference type="ARBA" id="ARBA00023268"/>
    </source>
</evidence>
<evidence type="ECO:0000256" key="12">
    <source>
        <dbReference type="ARBA" id="ARBA00023239"/>
    </source>
</evidence>
<evidence type="ECO:0000259" key="21">
    <source>
        <dbReference type="PROSITE" id="PS51385"/>
    </source>
</evidence>
<dbReference type="PIRSF" id="PIRSF017184">
    <property type="entry name" value="Nnr"/>
    <property type="match status" value="1"/>
</dbReference>
<evidence type="ECO:0000256" key="1">
    <source>
        <dbReference type="ARBA" id="ARBA00000013"/>
    </source>
</evidence>
<comment type="similarity">
    <text evidence="3 19">In the N-terminal section; belongs to the NnrE/AIBP family.</text>
</comment>
<feature type="binding site" evidence="17">
    <location>
        <position position="327"/>
    </location>
    <ligand>
        <name>(6S)-NADPHX</name>
        <dbReference type="ChEBI" id="CHEBI:64076"/>
    </ligand>
</feature>
<feature type="binding site" evidence="18">
    <location>
        <position position="130"/>
    </location>
    <ligand>
        <name>K(+)</name>
        <dbReference type="ChEBI" id="CHEBI:29103"/>
    </ligand>
</feature>
<dbReference type="GO" id="GO:0046872">
    <property type="term" value="F:metal ion binding"/>
    <property type="evidence" value="ECO:0007669"/>
    <property type="project" value="UniProtKB-UniRule"/>
</dbReference>
<evidence type="ECO:0000256" key="14">
    <source>
        <dbReference type="ARBA" id="ARBA00025153"/>
    </source>
</evidence>
<dbReference type="NCBIfam" id="TIGR00197">
    <property type="entry name" value="yjeF_nterm"/>
    <property type="match status" value="1"/>
</dbReference>
<comment type="function">
    <text evidence="14 19">Bifunctional enzyme that catalyzes the epimerization of the S- and R-forms of NAD(P)HX and the dehydration of the S-form of NAD(P)HX at the expense of ADP, which is converted to AMP. This allows the repair of both epimers of NAD(P)HX, a damaged form of NAD(P)H that is a result of enzymatic or heat-dependent hydration.</text>
</comment>
<dbReference type="AlphaFoldDB" id="A0A4U1BTA2"/>
<feature type="binding site" evidence="18">
    <location>
        <position position="163"/>
    </location>
    <ligand>
        <name>(6S)-NADPHX</name>
        <dbReference type="ChEBI" id="CHEBI:64076"/>
    </ligand>
</feature>
<evidence type="ECO:0000256" key="5">
    <source>
        <dbReference type="ARBA" id="ARBA00022723"/>
    </source>
</evidence>
<dbReference type="InterPro" id="IPR030677">
    <property type="entry name" value="Nnr"/>
</dbReference>
<keyword evidence="6 17" id="KW-0547">Nucleotide-binding</keyword>
<feature type="binding site" evidence="17">
    <location>
        <position position="438"/>
    </location>
    <ligand>
        <name>AMP</name>
        <dbReference type="ChEBI" id="CHEBI:456215"/>
    </ligand>
</feature>
<dbReference type="Gene3D" id="3.40.1190.20">
    <property type="match status" value="1"/>
</dbReference>
<keyword evidence="11 18" id="KW-0413">Isomerase</keyword>
<dbReference type="GO" id="GO:0046496">
    <property type="term" value="P:nicotinamide nucleotide metabolic process"/>
    <property type="evidence" value="ECO:0007669"/>
    <property type="project" value="UniProtKB-UniRule"/>
</dbReference>
<reference evidence="22 23" key="1">
    <citation type="submission" date="2019-04" db="EMBL/GenBank/DDBJ databases">
        <authorList>
            <person name="Hwang J.C."/>
        </authorList>
    </citation>
    <scope>NUCLEOTIDE SEQUENCE [LARGE SCALE GENOMIC DNA]</scope>
    <source>
        <strain evidence="22 23">IMCC35002</strain>
    </source>
</reference>
<dbReference type="Proteomes" id="UP000305675">
    <property type="component" value="Unassembled WGS sequence"/>
</dbReference>
<dbReference type="PANTHER" id="PTHR12592">
    <property type="entry name" value="ATP-DEPENDENT (S)-NAD(P)H-HYDRATE DEHYDRATASE FAMILY MEMBER"/>
    <property type="match status" value="1"/>
</dbReference>
<comment type="catalytic activity">
    <reaction evidence="15 17 19">
        <text>(6S)-NADHX + ADP = AMP + phosphate + NADH + H(+)</text>
        <dbReference type="Rhea" id="RHEA:32223"/>
        <dbReference type="ChEBI" id="CHEBI:15378"/>
        <dbReference type="ChEBI" id="CHEBI:43474"/>
        <dbReference type="ChEBI" id="CHEBI:57945"/>
        <dbReference type="ChEBI" id="CHEBI:64074"/>
        <dbReference type="ChEBI" id="CHEBI:456215"/>
        <dbReference type="ChEBI" id="CHEBI:456216"/>
        <dbReference type="EC" id="4.2.1.136"/>
    </reaction>
</comment>
<comment type="caution">
    <text evidence="18">Lacks conserved residue(s) required for the propagation of feature annotation.</text>
</comment>
<dbReference type="InterPro" id="IPR036652">
    <property type="entry name" value="YjeF_N_dom_sf"/>
</dbReference>
<keyword evidence="9 18" id="KW-0630">Potassium</keyword>
<dbReference type="Pfam" id="PF03853">
    <property type="entry name" value="YjeF_N"/>
    <property type="match status" value="1"/>
</dbReference>
<evidence type="ECO:0000256" key="7">
    <source>
        <dbReference type="ARBA" id="ARBA00022840"/>
    </source>
</evidence>
<feature type="domain" description="YjeF N-terminal" evidence="21">
    <location>
        <begin position="18"/>
        <end position="220"/>
    </location>
</feature>
<keyword evidence="12 17" id="KW-0456">Lyase</keyword>
<dbReference type="InterPro" id="IPR004443">
    <property type="entry name" value="YjeF_N_dom"/>
</dbReference>
<evidence type="ECO:0000256" key="16">
    <source>
        <dbReference type="ARBA" id="ARBA00049209"/>
    </source>
</evidence>
<evidence type="ECO:0000256" key="19">
    <source>
        <dbReference type="PIRNR" id="PIRNR017184"/>
    </source>
</evidence>
<comment type="subunit">
    <text evidence="17">Homotetramer.</text>
</comment>
<evidence type="ECO:0000256" key="18">
    <source>
        <dbReference type="HAMAP-Rule" id="MF_01966"/>
    </source>
</evidence>
<dbReference type="Pfam" id="PF01256">
    <property type="entry name" value="Carb_kinase"/>
    <property type="match status" value="1"/>
</dbReference>
<proteinExistence type="inferred from homology"/>
<keyword evidence="7 17" id="KW-0067">ATP-binding</keyword>
<accession>A0A4U1BTA2</accession>
<feature type="binding site" evidence="17">
    <location>
        <position position="265"/>
    </location>
    <ligand>
        <name>(6S)-NADPHX</name>
        <dbReference type="ChEBI" id="CHEBI:64076"/>
    </ligand>
</feature>
<evidence type="ECO:0000256" key="2">
    <source>
        <dbReference type="ARBA" id="ARBA00000909"/>
    </source>
</evidence>
<feature type="binding site" evidence="18">
    <location>
        <begin position="134"/>
        <end position="140"/>
    </location>
    <ligand>
        <name>(6S)-NADPHX</name>
        <dbReference type="ChEBI" id="CHEBI:64076"/>
    </ligand>
</feature>
<comment type="caution">
    <text evidence="22">The sequence shown here is derived from an EMBL/GenBank/DDBJ whole genome shotgun (WGS) entry which is preliminary data.</text>
</comment>
<comment type="similarity">
    <text evidence="4 19">In the C-terminal section; belongs to the NnrD/CARKD family.</text>
</comment>
<dbReference type="GO" id="GO:0052855">
    <property type="term" value="F:ADP-dependent NAD(P)H-hydrate dehydratase activity"/>
    <property type="evidence" value="ECO:0007669"/>
    <property type="project" value="UniProtKB-UniRule"/>
</dbReference>
<keyword evidence="8 17" id="KW-0521">NADP</keyword>
<sequence>MRSAIAKLPRNLYSSARVRELEPVLAKRQGVLMWSLMEQAGEAAWQRLRQRWPNINTMTVICGRGNNAGDGYVVARQAMEAGLEVRLLQLQTNRQLSGDARLAQKQFLSSGGHIQEATCEAIGTPDLIVDALLGTGFQGQLRLEVGQLVSAINDNGAPVMSLDLPSGLEADTGHVETVAVAADLTVTFVAVKQGLLTGQAASYCGDILLEPLCIGQELAQEEVPQSYKINYQDFLEHLQPRVADSHKGHHGRIAVIGGNHGMPGAVRLASEAALRSGAGLVSIISRYENLPLIQAGRPELMLWGSDIADIEVYQRVSWGQVVLCGPGLGSGDWAYHMWRVALNAERPLVMDADALNILAKHPQKRQDWVLTPHPGEAARLLGVETIEVQRDRFWAAQELYRRYGGVIVLKGAGTLIYDGARMLVAPVGNPGLATGGSGDVLSGIIASLLAQGLPPCEAAACGVCLHGEAADYAAEAGQRGMLASDLMPYIRQLVNP</sequence>
<keyword evidence="10 17" id="KW-0520">NAD</keyword>
<dbReference type="RefSeq" id="WP_136862659.1">
    <property type="nucleotide sequence ID" value="NZ_SWCJ01000003.1"/>
</dbReference>
<evidence type="ECO:0000256" key="9">
    <source>
        <dbReference type="ARBA" id="ARBA00022958"/>
    </source>
</evidence>
<dbReference type="InterPro" id="IPR017953">
    <property type="entry name" value="Carbohydrate_kinase_pred_CS"/>
</dbReference>
<evidence type="ECO:0000256" key="15">
    <source>
        <dbReference type="ARBA" id="ARBA00048238"/>
    </source>
</evidence>
<dbReference type="InterPro" id="IPR029056">
    <property type="entry name" value="Ribokinase-like"/>
</dbReference>
<dbReference type="SUPFAM" id="SSF53613">
    <property type="entry name" value="Ribokinase-like"/>
    <property type="match status" value="1"/>
</dbReference>
<dbReference type="PANTHER" id="PTHR12592:SF0">
    <property type="entry name" value="ATP-DEPENDENT (S)-NAD(P)H-HYDRATE DEHYDRATASE"/>
    <property type="match status" value="1"/>
</dbReference>
<comment type="catalytic activity">
    <reaction evidence="16 17 19">
        <text>(6S)-NADPHX + ADP = AMP + phosphate + NADPH + H(+)</text>
        <dbReference type="Rhea" id="RHEA:32235"/>
        <dbReference type="ChEBI" id="CHEBI:15378"/>
        <dbReference type="ChEBI" id="CHEBI:43474"/>
        <dbReference type="ChEBI" id="CHEBI:57783"/>
        <dbReference type="ChEBI" id="CHEBI:64076"/>
        <dbReference type="ChEBI" id="CHEBI:456215"/>
        <dbReference type="ChEBI" id="CHEBI:456216"/>
        <dbReference type="EC" id="4.2.1.136"/>
    </reaction>
</comment>
<evidence type="ECO:0000256" key="17">
    <source>
        <dbReference type="HAMAP-Rule" id="MF_01965"/>
    </source>
</evidence>
<feature type="binding site" evidence="17">
    <location>
        <begin position="410"/>
        <end position="414"/>
    </location>
    <ligand>
        <name>AMP</name>
        <dbReference type="ChEBI" id="CHEBI:456215"/>
    </ligand>
</feature>
<evidence type="ECO:0000256" key="11">
    <source>
        <dbReference type="ARBA" id="ARBA00023235"/>
    </source>
</evidence>
<dbReference type="GO" id="GO:0052856">
    <property type="term" value="F:NAD(P)HX epimerase activity"/>
    <property type="evidence" value="ECO:0007669"/>
    <property type="project" value="UniProtKB-UniRule"/>
</dbReference>
<evidence type="ECO:0000256" key="3">
    <source>
        <dbReference type="ARBA" id="ARBA00006001"/>
    </source>
</evidence>
<name>A0A4U1BTA2_9GAMM</name>
<dbReference type="PROSITE" id="PS01050">
    <property type="entry name" value="YJEF_C_2"/>
    <property type="match status" value="1"/>
</dbReference>
<dbReference type="NCBIfam" id="TIGR00196">
    <property type="entry name" value="yjeF_cterm"/>
    <property type="match status" value="1"/>
</dbReference>
<gene>
    <name evidence="17" type="primary">nnrD</name>
    <name evidence="18" type="synonym">nnrE</name>
    <name evidence="22" type="ORF">FCL42_06910</name>
</gene>
<dbReference type="EC" id="4.2.1.136" evidence="19"/>
<comment type="catalytic activity">
    <reaction evidence="1 18 19">
        <text>(6R)-NADHX = (6S)-NADHX</text>
        <dbReference type="Rhea" id="RHEA:32215"/>
        <dbReference type="ChEBI" id="CHEBI:64074"/>
        <dbReference type="ChEBI" id="CHEBI:64075"/>
        <dbReference type="EC" id="5.1.99.6"/>
    </reaction>
</comment>
<dbReference type="EMBL" id="SWCJ01000003">
    <property type="protein sequence ID" value="TKB56857.1"/>
    <property type="molecule type" value="Genomic_DNA"/>
</dbReference>
<dbReference type="GO" id="GO:0110051">
    <property type="term" value="P:metabolite repair"/>
    <property type="evidence" value="ECO:0007669"/>
    <property type="project" value="TreeGrafter"/>
</dbReference>
<comment type="function">
    <text evidence="18">Catalyzes the epimerization of the S- and R-forms of NAD(P)HX, a damaged form of NAD(P)H that is a result of enzymatic or heat-dependent hydration. This is a prerequisite for the S-specific NAD(P)H-hydrate dehydratase to allow the repair of both epimers of NAD(P)HX.</text>
</comment>
<evidence type="ECO:0000313" key="22">
    <source>
        <dbReference type="EMBL" id="TKB56857.1"/>
    </source>
</evidence>
<dbReference type="GO" id="GO:0005524">
    <property type="term" value="F:ATP binding"/>
    <property type="evidence" value="ECO:0007669"/>
    <property type="project" value="UniProtKB-UniRule"/>
</dbReference>
<comment type="catalytic activity">
    <reaction evidence="2 18 19">
        <text>(6R)-NADPHX = (6S)-NADPHX</text>
        <dbReference type="Rhea" id="RHEA:32227"/>
        <dbReference type="ChEBI" id="CHEBI:64076"/>
        <dbReference type="ChEBI" id="CHEBI:64077"/>
        <dbReference type="EC" id="5.1.99.6"/>
    </reaction>
</comment>
<comment type="similarity">
    <text evidence="18">Belongs to the NnrE/AIBP family.</text>
</comment>
<keyword evidence="5 18" id="KW-0479">Metal-binding</keyword>
<dbReference type="EC" id="5.1.99.6" evidence="19"/>
<comment type="cofactor">
    <cofactor evidence="18 19">
        <name>K(+)</name>
        <dbReference type="ChEBI" id="CHEBI:29103"/>
    </cofactor>
    <text evidence="18 19">Binds 1 potassium ion per subunit.</text>
</comment>
<dbReference type="Gene3D" id="3.40.50.10260">
    <property type="entry name" value="YjeF N-terminal domain"/>
    <property type="match status" value="1"/>
</dbReference>
<feature type="binding site" evidence="18">
    <location>
        <position position="166"/>
    </location>
    <ligand>
        <name>K(+)</name>
        <dbReference type="ChEBI" id="CHEBI:29103"/>
    </ligand>
</feature>
<dbReference type="HAMAP" id="MF_01965">
    <property type="entry name" value="NADHX_dehydratase"/>
    <property type="match status" value="1"/>
</dbReference>
<protein>
    <recommendedName>
        <fullName evidence="19">Bifunctional NAD(P)H-hydrate repair enzyme</fullName>
    </recommendedName>
    <alternativeName>
        <fullName evidence="19">Nicotinamide nucleotide repair protein</fullName>
    </alternativeName>
    <domain>
        <recommendedName>
            <fullName evidence="19">ADP-dependent (S)-NAD(P)H-hydrate dehydratase</fullName>
            <ecNumber evidence="19">4.2.1.136</ecNumber>
        </recommendedName>
        <alternativeName>
            <fullName evidence="19">ADP-dependent NAD(P)HX dehydratase</fullName>
        </alternativeName>
    </domain>
    <domain>
        <recommendedName>
            <fullName evidence="19">NAD(P)H-hydrate epimerase</fullName>
            <ecNumber evidence="19">5.1.99.6</ecNumber>
        </recommendedName>
    </domain>
</protein>
<evidence type="ECO:0000256" key="6">
    <source>
        <dbReference type="ARBA" id="ARBA00022741"/>
    </source>
</evidence>
<comment type="similarity">
    <text evidence="17">Belongs to the NnrD/CARKD family.</text>
</comment>
<dbReference type="InterPro" id="IPR000631">
    <property type="entry name" value="CARKD"/>
</dbReference>
<feature type="binding site" evidence="17">
    <location>
        <position position="373"/>
    </location>
    <ligand>
        <name>(6S)-NADPHX</name>
        <dbReference type="ChEBI" id="CHEBI:64076"/>
    </ligand>
</feature>
<organism evidence="22 23">
    <name type="scientific">Ferrimonas aestuarii</name>
    <dbReference type="NCBI Taxonomy" id="2569539"/>
    <lineage>
        <taxon>Bacteria</taxon>
        <taxon>Pseudomonadati</taxon>
        <taxon>Pseudomonadota</taxon>
        <taxon>Gammaproteobacteria</taxon>
        <taxon>Alteromonadales</taxon>
        <taxon>Ferrimonadaceae</taxon>
        <taxon>Ferrimonas</taxon>
    </lineage>
</organism>
<evidence type="ECO:0000313" key="23">
    <source>
        <dbReference type="Proteomes" id="UP000305675"/>
    </source>
</evidence>
<feature type="domain" description="YjeF C-terminal" evidence="20">
    <location>
        <begin position="230"/>
        <end position="496"/>
    </location>
</feature>
<feature type="binding site" evidence="18">
    <location>
        <position position="67"/>
    </location>
    <ligand>
        <name>K(+)</name>
        <dbReference type="ChEBI" id="CHEBI:29103"/>
    </ligand>
</feature>
<keyword evidence="23" id="KW-1185">Reference proteome</keyword>
<evidence type="ECO:0000256" key="10">
    <source>
        <dbReference type="ARBA" id="ARBA00023027"/>
    </source>
</evidence>
<dbReference type="CDD" id="cd01171">
    <property type="entry name" value="YXKO-related"/>
    <property type="match status" value="1"/>
</dbReference>
<dbReference type="OrthoDB" id="9806925at2"/>
<evidence type="ECO:0000259" key="20">
    <source>
        <dbReference type="PROSITE" id="PS51383"/>
    </source>
</evidence>
<evidence type="ECO:0000256" key="4">
    <source>
        <dbReference type="ARBA" id="ARBA00009524"/>
    </source>
</evidence>
<keyword evidence="13" id="KW-0511">Multifunctional enzyme</keyword>
<comment type="function">
    <text evidence="17">Catalyzes the dehydration of the S-form of NAD(P)HX at the expense of ADP, which is converted to AMP. Together with NAD(P)HX epimerase, which catalyzes the epimerization of the S- and R-forms, the enzyme allows the repair of both epimers of NAD(P)HX, a damaged form of NAD(P)H that is a result of enzymatic or heat-dependent hydration.</text>
</comment>
<feature type="binding site" evidence="17">
    <location>
        <position position="439"/>
    </location>
    <ligand>
        <name>(6S)-NADPHX</name>
        <dbReference type="ChEBI" id="CHEBI:64076"/>
    </ligand>
</feature>
<evidence type="ECO:0000256" key="8">
    <source>
        <dbReference type="ARBA" id="ARBA00022857"/>
    </source>
</evidence>
<dbReference type="SUPFAM" id="SSF64153">
    <property type="entry name" value="YjeF N-terminal domain-like"/>
    <property type="match status" value="1"/>
</dbReference>